<dbReference type="InterPro" id="IPR036567">
    <property type="entry name" value="RHF-like"/>
</dbReference>
<dbReference type="PROSITE" id="PS51857">
    <property type="entry name" value="CSD_2"/>
    <property type="match status" value="1"/>
</dbReference>
<dbReference type="Pfam" id="PF00313">
    <property type="entry name" value="CSD"/>
    <property type="match status" value="1"/>
</dbReference>
<dbReference type="Gene3D" id="3.30.160.100">
    <property type="entry name" value="Ribosome hibernation promotion factor-like"/>
    <property type="match status" value="1"/>
</dbReference>
<dbReference type="InterPro" id="IPR003489">
    <property type="entry name" value="RHF/RaiA"/>
</dbReference>
<evidence type="ECO:0000313" key="2">
    <source>
        <dbReference type="EMBL" id="MBR0661912.1"/>
    </source>
</evidence>
<dbReference type="SMART" id="SM00357">
    <property type="entry name" value="CSP"/>
    <property type="match status" value="1"/>
</dbReference>
<dbReference type="EMBL" id="JAAVUP010000003">
    <property type="protein sequence ID" value="NKE18086.1"/>
    <property type="molecule type" value="Genomic_DNA"/>
</dbReference>
<dbReference type="EMBL" id="JAAEDK010000070">
    <property type="protein sequence ID" value="MBR0661912.1"/>
    <property type="molecule type" value="Genomic_DNA"/>
</dbReference>
<gene>
    <name evidence="3" type="ORF">GWK15_14130</name>
    <name evidence="2" type="ORF">GXW75_21840</name>
</gene>
<keyword evidence="4" id="KW-1185">Reference proteome</keyword>
<dbReference type="InterPro" id="IPR012340">
    <property type="entry name" value="NA-bd_OB-fold"/>
</dbReference>
<dbReference type="InterPro" id="IPR002059">
    <property type="entry name" value="CSP_DNA-bd"/>
</dbReference>
<dbReference type="Gene3D" id="2.40.50.140">
    <property type="entry name" value="Nucleic acid-binding proteins"/>
    <property type="match status" value="1"/>
</dbReference>
<dbReference type="AlphaFoldDB" id="A0A9X9WNK2"/>
<dbReference type="InterPro" id="IPR011129">
    <property type="entry name" value="CSD"/>
</dbReference>
<dbReference type="SUPFAM" id="SSF50249">
    <property type="entry name" value="Nucleic acid-binding proteins"/>
    <property type="match status" value="1"/>
</dbReference>
<comment type="caution">
    <text evidence="2">The sequence shown here is derived from an EMBL/GenBank/DDBJ whole genome shotgun (WGS) entry which is preliminary data.</text>
</comment>
<dbReference type="SUPFAM" id="SSF69754">
    <property type="entry name" value="Ribosome binding protein Y (YfiA homologue)"/>
    <property type="match status" value="1"/>
</dbReference>
<accession>A0A9X9WNK2</accession>
<dbReference type="Proteomes" id="UP001138708">
    <property type="component" value="Unassembled WGS sequence"/>
</dbReference>
<dbReference type="GO" id="GO:0005829">
    <property type="term" value="C:cytosol"/>
    <property type="evidence" value="ECO:0007669"/>
    <property type="project" value="UniProtKB-ARBA"/>
</dbReference>
<evidence type="ECO:0000313" key="3">
    <source>
        <dbReference type="EMBL" id="NKE18086.1"/>
    </source>
</evidence>
<evidence type="ECO:0000259" key="1">
    <source>
        <dbReference type="PROSITE" id="PS51857"/>
    </source>
</evidence>
<proteinExistence type="predicted"/>
<dbReference type="Pfam" id="PF02482">
    <property type="entry name" value="Ribosomal_S30AE"/>
    <property type="match status" value="1"/>
</dbReference>
<dbReference type="Proteomes" id="UP000746741">
    <property type="component" value="Unassembled WGS sequence"/>
</dbReference>
<organism evidence="2 5">
    <name type="scientific">Neoroseomonas oryzicola</name>
    <dbReference type="NCBI Taxonomy" id="535904"/>
    <lineage>
        <taxon>Bacteria</taxon>
        <taxon>Pseudomonadati</taxon>
        <taxon>Pseudomonadota</taxon>
        <taxon>Alphaproteobacteria</taxon>
        <taxon>Acetobacterales</taxon>
        <taxon>Acetobacteraceae</taxon>
        <taxon>Neoroseomonas</taxon>
    </lineage>
</organism>
<dbReference type="GO" id="GO:0003676">
    <property type="term" value="F:nucleic acid binding"/>
    <property type="evidence" value="ECO:0007669"/>
    <property type="project" value="InterPro"/>
</dbReference>
<reference evidence="2" key="1">
    <citation type="submission" date="2020-01" db="EMBL/GenBank/DDBJ databases">
        <authorList>
            <person name="Rat A."/>
        </authorList>
    </citation>
    <scope>NUCLEOTIDE SEQUENCE</scope>
    <source>
        <strain evidence="2">LMG 31161</strain>
    </source>
</reference>
<protein>
    <submittedName>
        <fullName evidence="2">HPF/RaiA family ribosome-associated protein</fullName>
    </submittedName>
</protein>
<reference evidence="3 4" key="2">
    <citation type="submission" date="2020-02" db="EMBL/GenBank/DDBJ databases">
        <authorList>
            <person name="Sun Q."/>
            <person name="Inoue M."/>
        </authorList>
    </citation>
    <scope>NUCLEOTIDE SEQUENCE [LARGE SCALE GENOMIC DNA]</scope>
    <source>
        <strain evidence="3 4">KCTC 22478</strain>
    </source>
</reference>
<evidence type="ECO:0000313" key="4">
    <source>
        <dbReference type="Proteomes" id="UP000746741"/>
    </source>
</evidence>
<feature type="domain" description="CSD" evidence="1">
    <location>
        <begin position="117"/>
        <end position="181"/>
    </location>
</feature>
<reference evidence="2" key="3">
    <citation type="journal article" date="2021" name="Syst. Appl. Microbiol.">
        <title>Roseomonas hellenica sp. nov., isolated from roots of wild-growing Alkanna tinctoria.</title>
        <authorList>
            <person name="Rat A."/>
            <person name="Naranjo H.D."/>
            <person name="Lebbe L."/>
            <person name="Cnockaert M."/>
            <person name="Krigas N."/>
            <person name="Grigoriadou K."/>
            <person name="Maloupa E."/>
            <person name="Willems A."/>
        </authorList>
    </citation>
    <scope>NUCLEOTIDE SEQUENCE</scope>
    <source>
        <strain evidence="2">LMG 31161</strain>
    </source>
</reference>
<name>A0A9X9WNK2_9PROT</name>
<sequence>MTIPLQVAFKGMEPSPALEDRIRERAARLERFADRILRCHVTVEAPHRRHHQGNLFAVRVAIDVPGGQVVVTHDNPQDHAHEDAHVAVRDAFAAAVRRLEDHVRRLDGDVKQHDPAMLRGQVTRFVAGEDYGFIRTQDGREVYFHRNAVAQGGFDRLRVGDHVHATVAEGEKGPQATTVRPVGEGHAGG</sequence>
<dbReference type="RefSeq" id="WP_168041968.1">
    <property type="nucleotide sequence ID" value="NZ_JAAEDK010000070.1"/>
</dbReference>
<evidence type="ECO:0000313" key="5">
    <source>
        <dbReference type="Proteomes" id="UP001138708"/>
    </source>
</evidence>